<name>A0AAE1HUS8_9NEOP</name>
<dbReference type="GO" id="GO:0005840">
    <property type="term" value="C:ribosome"/>
    <property type="evidence" value="ECO:0007669"/>
    <property type="project" value="UniProtKB-KW"/>
</dbReference>
<evidence type="ECO:0000313" key="2">
    <source>
        <dbReference type="EMBL" id="KAK3927824.1"/>
    </source>
</evidence>
<evidence type="ECO:0000313" key="3">
    <source>
        <dbReference type="Proteomes" id="UP001219518"/>
    </source>
</evidence>
<protein>
    <submittedName>
        <fullName evidence="2">30S ribosomal protein S14</fullName>
    </submittedName>
</protein>
<feature type="region of interest" description="Disordered" evidence="1">
    <location>
        <begin position="316"/>
        <end position="364"/>
    </location>
</feature>
<comment type="caution">
    <text evidence="2">The sequence shown here is derived from an EMBL/GenBank/DDBJ whole genome shotgun (WGS) entry which is preliminary data.</text>
</comment>
<keyword evidence="3" id="KW-1185">Reference proteome</keyword>
<sequence>MEERPSDRSFDLEQGLQGQQGGQRRAGRADREGDGEDGGAAGQGTEPRGEEGQGGADRAQHAGTPPGPRPQAPPRTRCPCSNCNYECCLLAQRERQEQQSGQPVDVDAIAMELRLFLASQERMLLDVQRYREQRAALDAVQDSPAAPGDCRARSTDQYHAVASSLDGAARRAASESCEHLANTMAELALLRASLGPVVDTVLVSGLHRLRDLRRRTASPGGAGTAPGGGGGGSPARGSASSAGSIMPVSAHEQHAGAPLPPRARFVTFPSEAAADTRLADEWRAVLGRARGGAAPRPRPYTSECLKARATLSSECMGSVPLPSRAPPRPQRTHSASDVASTAPAGSAAGTGRGLGLETPRLTSG</sequence>
<gene>
    <name evidence="2" type="ORF">KUF71_016109</name>
</gene>
<feature type="region of interest" description="Disordered" evidence="1">
    <location>
        <begin position="1"/>
        <end position="75"/>
    </location>
</feature>
<dbReference type="AlphaFoldDB" id="A0AAE1HUS8"/>
<keyword evidence="2" id="KW-0689">Ribosomal protein</keyword>
<dbReference type="Proteomes" id="UP001219518">
    <property type="component" value="Unassembled WGS sequence"/>
</dbReference>
<reference evidence="2" key="1">
    <citation type="submission" date="2021-07" db="EMBL/GenBank/DDBJ databases">
        <authorList>
            <person name="Catto M.A."/>
            <person name="Jacobson A."/>
            <person name="Kennedy G."/>
            <person name="Labadie P."/>
            <person name="Hunt B.G."/>
            <person name="Srinivasan R."/>
        </authorList>
    </citation>
    <scope>NUCLEOTIDE SEQUENCE</scope>
    <source>
        <strain evidence="2">PL_HMW_Pooled</strain>
        <tissue evidence="2">Head</tissue>
    </source>
</reference>
<reference evidence="2" key="2">
    <citation type="journal article" date="2023" name="BMC Genomics">
        <title>Pest status, molecular evolution, and epigenetic factors derived from the genome assembly of Frankliniella fusca, a thysanopteran phytovirus vector.</title>
        <authorList>
            <person name="Catto M.A."/>
            <person name="Labadie P.E."/>
            <person name="Jacobson A.L."/>
            <person name="Kennedy G.G."/>
            <person name="Srinivasan R."/>
            <person name="Hunt B.G."/>
        </authorList>
    </citation>
    <scope>NUCLEOTIDE SEQUENCE</scope>
    <source>
        <strain evidence="2">PL_HMW_Pooled</strain>
    </source>
</reference>
<feature type="compositionally biased region" description="Low complexity" evidence="1">
    <location>
        <begin position="235"/>
        <end position="244"/>
    </location>
</feature>
<feature type="compositionally biased region" description="Basic and acidic residues" evidence="1">
    <location>
        <begin position="1"/>
        <end position="11"/>
    </location>
</feature>
<feature type="compositionally biased region" description="Gly residues" evidence="1">
    <location>
        <begin position="220"/>
        <end position="234"/>
    </location>
</feature>
<proteinExistence type="predicted"/>
<evidence type="ECO:0000256" key="1">
    <source>
        <dbReference type="SAM" id="MobiDB-lite"/>
    </source>
</evidence>
<accession>A0AAE1HUS8</accession>
<dbReference type="EMBL" id="JAHWGI010001301">
    <property type="protein sequence ID" value="KAK3927824.1"/>
    <property type="molecule type" value="Genomic_DNA"/>
</dbReference>
<organism evidence="2 3">
    <name type="scientific">Frankliniella fusca</name>
    <dbReference type="NCBI Taxonomy" id="407009"/>
    <lineage>
        <taxon>Eukaryota</taxon>
        <taxon>Metazoa</taxon>
        <taxon>Ecdysozoa</taxon>
        <taxon>Arthropoda</taxon>
        <taxon>Hexapoda</taxon>
        <taxon>Insecta</taxon>
        <taxon>Pterygota</taxon>
        <taxon>Neoptera</taxon>
        <taxon>Paraneoptera</taxon>
        <taxon>Thysanoptera</taxon>
        <taxon>Terebrantia</taxon>
        <taxon>Thripoidea</taxon>
        <taxon>Thripidae</taxon>
        <taxon>Frankliniella</taxon>
    </lineage>
</organism>
<keyword evidence="2" id="KW-0687">Ribonucleoprotein</keyword>
<feature type="region of interest" description="Disordered" evidence="1">
    <location>
        <begin position="213"/>
        <end position="262"/>
    </location>
</feature>